<evidence type="ECO:0000313" key="2">
    <source>
        <dbReference type="EMBL" id="OIV92498.1"/>
    </source>
</evidence>
<dbReference type="EMBL" id="CM007379">
    <property type="protein sequence ID" value="OIV92498.1"/>
    <property type="molecule type" value="Genomic_DNA"/>
</dbReference>
<dbReference type="AlphaFoldDB" id="A0A4P1QQQ5"/>
<gene>
    <name evidence="2" type="ORF">TanjilG_02261</name>
</gene>
<evidence type="ECO:0000313" key="3">
    <source>
        <dbReference type="Proteomes" id="UP000188354"/>
    </source>
</evidence>
<protein>
    <submittedName>
        <fullName evidence="2">Uncharacterized protein</fullName>
    </submittedName>
</protein>
<proteinExistence type="predicted"/>
<feature type="region of interest" description="Disordered" evidence="1">
    <location>
        <begin position="24"/>
        <end position="44"/>
    </location>
</feature>
<dbReference type="Gramene" id="OIV92498">
    <property type="protein sequence ID" value="OIV92498"/>
    <property type="gene ID" value="TanjilG_02261"/>
</dbReference>
<dbReference type="Proteomes" id="UP000188354">
    <property type="component" value="Chromosome LG19"/>
</dbReference>
<sequence length="62" mass="6898">MDHLSNQQETHGIAYPQASYVTAPPTVGYPTKNDDPVGYPKESVPHQTIFSNRVKGGLWKGW</sequence>
<reference evidence="2 3" key="1">
    <citation type="journal article" date="2017" name="Plant Biotechnol. J.">
        <title>A comprehensive draft genome sequence for lupin (Lupinus angustifolius), an emerging health food: insights into plant-microbe interactions and legume evolution.</title>
        <authorList>
            <person name="Hane J.K."/>
            <person name="Ming Y."/>
            <person name="Kamphuis L.G."/>
            <person name="Nelson M.N."/>
            <person name="Garg G."/>
            <person name="Atkins C.A."/>
            <person name="Bayer P.E."/>
            <person name="Bravo A."/>
            <person name="Bringans S."/>
            <person name="Cannon S."/>
            <person name="Edwards D."/>
            <person name="Foley R."/>
            <person name="Gao L.L."/>
            <person name="Harrison M.J."/>
            <person name="Huang W."/>
            <person name="Hurgobin B."/>
            <person name="Li S."/>
            <person name="Liu C.W."/>
            <person name="McGrath A."/>
            <person name="Morahan G."/>
            <person name="Murray J."/>
            <person name="Weller J."/>
            <person name="Jian J."/>
            <person name="Singh K.B."/>
        </authorList>
    </citation>
    <scope>NUCLEOTIDE SEQUENCE [LARGE SCALE GENOMIC DNA]</scope>
    <source>
        <strain evidence="3">cv. Tanjil</strain>
        <tissue evidence="2">Whole plant</tissue>
    </source>
</reference>
<organism evidence="2 3">
    <name type="scientific">Lupinus angustifolius</name>
    <name type="common">Narrow-leaved blue lupine</name>
    <dbReference type="NCBI Taxonomy" id="3871"/>
    <lineage>
        <taxon>Eukaryota</taxon>
        <taxon>Viridiplantae</taxon>
        <taxon>Streptophyta</taxon>
        <taxon>Embryophyta</taxon>
        <taxon>Tracheophyta</taxon>
        <taxon>Spermatophyta</taxon>
        <taxon>Magnoliopsida</taxon>
        <taxon>eudicotyledons</taxon>
        <taxon>Gunneridae</taxon>
        <taxon>Pentapetalae</taxon>
        <taxon>rosids</taxon>
        <taxon>fabids</taxon>
        <taxon>Fabales</taxon>
        <taxon>Fabaceae</taxon>
        <taxon>Papilionoideae</taxon>
        <taxon>50 kb inversion clade</taxon>
        <taxon>genistoids sensu lato</taxon>
        <taxon>core genistoids</taxon>
        <taxon>Genisteae</taxon>
        <taxon>Lupinus</taxon>
    </lineage>
</organism>
<evidence type="ECO:0000256" key="1">
    <source>
        <dbReference type="SAM" id="MobiDB-lite"/>
    </source>
</evidence>
<name>A0A4P1QQQ5_LUPAN</name>
<accession>A0A4P1QQQ5</accession>
<keyword evidence="3" id="KW-1185">Reference proteome</keyword>